<dbReference type="PANTHER" id="PTHR10778:SF18">
    <property type="entry name" value="SUGAR PHOSPHATE TRANSPORTER DOMAIN-CONTAINING PROTEIN"/>
    <property type="match status" value="1"/>
</dbReference>
<dbReference type="GO" id="GO:0005460">
    <property type="term" value="F:UDP-glucose transmembrane transporter activity"/>
    <property type="evidence" value="ECO:0007669"/>
    <property type="project" value="TreeGrafter"/>
</dbReference>
<feature type="transmembrane region" description="Helical" evidence="7">
    <location>
        <begin position="129"/>
        <end position="148"/>
    </location>
</feature>
<gene>
    <name evidence="8" type="ORF">PANT1444_LOCUS11502</name>
</gene>
<name>A0A7S0ETA6_9EUKA</name>
<evidence type="ECO:0000313" key="8">
    <source>
        <dbReference type="EMBL" id="CAD8491156.1"/>
    </source>
</evidence>
<dbReference type="PANTHER" id="PTHR10778">
    <property type="entry name" value="SOLUTE CARRIER FAMILY 35 MEMBER B"/>
    <property type="match status" value="1"/>
</dbReference>
<protein>
    <recommendedName>
        <fullName evidence="9">Sugar phosphate transporter domain-containing protein</fullName>
    </recommendedName>
</protein>
<keyword evidence="3 7" id="KW-0812">Transmembrane</keyword>
<dbReference type="AlphaFoldDB" id="A0A7S0ETA6"/>
<dbReference type="EMBL" id="HBEP01020474">
    <property type="protein sequence ID" value="CAD8491156.1"/>
    <property type="molecule type" value="Transcribed_RNA"/>
</dbReference>
<feature type="transmembrane region" description="Helical" evidence="7">
    <location>
        <begin position="160"/>
        <end position="179"/>
    </location>
</feature>
<feature type="transmembrane region" description="Helical" evidence="7">
    <location>
        <begin position="240"/>
        <end position="262"/>
    </location>
</feature>
<dbReference type="InterPro" id="IPR013657">
    <property type="entry name" value="SCL35B1-4/HUT1"/>
</dbReference>
<feature type="region of interest" description="Disordered" evidence="6">
    <location>
        <begin position="325"/>
        <end position="370"/>
    </location>
</feature>
<evidence type="ECO:0008006" key="9">
    <source>
        <dbReference type="Google" id="ProtNLM"/>
    </source>
</evidence>
<evidence type="ECO:0000256" key="3">
    <source>
        <dbReference type="ARBA" id="ARBA00022692"/>
    </source>
</evidence>
<feature type="transmembrane region" description="Helical" evidence="7">
    <location>
        <begin position="7"/>
        <end position="26"/>
    </location>
</feature>
<keyword evidence="4 7" id="KW-1133">Transmembrane helix</keyword>
<evidence type="ECO:0000256" key="1">
    <source>
        <dbReference type="ARBA" id="ARBA00004141"/>
    </source>
</evidence>
<keyword evidence="5 7" id="KW-0472">Membrane</keyword>
<dbReference type="GO" id="GO:0005789">
    <property type="term" value="C:endoplasmic reticulum membrane"/>
    <property type="evidence" value="ECO:0007669"/>
    <property type="project" value="TreeGrafter"/>
</dbReference>
<keyword evidence="2" id="KW-0813">Transport</keyword>
<reference evidence="8" key="1">
    <citation type="submission" date="2021-01" db="EMBL/GenBank/DDBJ databases">
        <authorList>
            <person name="Corre E."/>
            <person name="Pelletier E."/>
            <person name="Niang G."/>
            <person name="Scheremetjew M."/>
            <person name="Finn R."/>
            <person name="Kale V."/>
            <person name="Holt S."/>
            <person name="Cochrane G."/>
            <person name="Meng A."/>
            <person name="Brown T."/>
            <person name="Cohen L."/>
        </authorList>
    </citation>
    <scope>NUCLEOTIDE SEQUENCE</scope>
    <source>
        <strain evidence="8">CCMP1374</strain>
    </source>
</reference>
<feature type="transmembrane region" description="Helical" evidence="7">
    <location>
        <begin position="296"/>
        <end position="314"/>
    </location>
</feature>
<sequence>MVEVPERAKLAFACAGIFLSFSYFAVLQEDVYKKPYGGEYFKYTFLALVCERGINAAIGAMGVLCLGGSGLKIPLLDILWSGTSQMFAMAGSNEALRYVSYPTQVLGKSCKMVPVMAGGIVLGGKSYGFFEYLQVVIITVGVVVFNLGKSTSKKAGNDSTYGLALISFSLVMDAVTGGLQDKVKKRTAELNPDFPGKPVPTMHESMLWTNLSGCMVALVLGLFTGHITEGVAFCLKNPECMWAIVVYSLASAVGQNFIYYTITQFNPLILTTVTTTRKIFTTLYSVFRNPANHLSIMQWGGCGMVFVGLLCEVVEKYACPKKKAEGVTAPPADETQSLTKGAVIDEEEMDHEMEIEMQSQMQSQRGKAPR</sequence>
<feature type="compositionally biased region" description="Acidic residues" evidence="6">
    <location>
        <begin position="344"/>
        <end position="355"/>
    </location>
</feature>
<organism evidence="8">
    <name type="scientific">Phaeocystis antarctica</name>
    <dbReference type="NCBI Taxonomy" id="33657"/>
    <lineage>
        <taxon>Eukaryota</taxon>
        <taxon>Haptista</taxon>
        <taxon>Haptophyta</taxon>
        <taxon>Prymnesiophyceae</taxon>
        <taxon>Phaeocystales</taxon>
        <taxon>Phaeocystaceae</taxon>
        <taxon>Phaeocystis</taxon>
    </lineage>
</organism>
<evidence type="ECO:0000256" key="4">
    <source>
        <dbReference type="ARBA" id="ARBA00022989"/>
    </source>
</evidence>
<evidence type="ECO:0000256" key="6">
    <source>
        <dbReference type="SAM" id="MobiDB-lite"/>
    </source>
</evidence>
<evidence type="ECO:0000256" key="2">
    <source>
        <dbReference type="ARBA" id="ARBA00022448"/>
    </source>
</evidence>
<feature type="transmembrane region" description="Helical" evidence="7">
    <location>
        <begin position="207"/>
        <end position="228"/>
    </location>
</feature>
<dbReference type="Pfam" id="PF08449">
    <property type="entry name" value="UAA"/>
    <property type="match status" value="1"/>
</dbReference>
<dbReference type="GO" id="GO:0005459">
    <property type="term" value="F:UDP-galactose transmembrane transporter activity"/>
    <property type="evidence" value="ECO:0007669"/>
    <property type="project" value="TreeGrafter"/>
</dbReference>
<proteinExistence type="predicted"/>
<accession>A0A7S0ETA6</accession>
<evidence type="ECO:0000256" key="5">
    <source>
        <dbReference type="ARBA" id="ARBA00023136"/>
    </source>
</evidence>
<evidence type="ECO:0000256" key="7">
    <source>
        <dbReference type="SAM" id="Phobius"/>
    </source>
</evidence>
<comment type="subcellular location">
    <subcellularLocation>
        <location evidence="1">Membrane</location>
        <topology evidence="1">Multi-pass membrane protein</topology>
    </subcellularLocation>
</comment>
<dbReference type="GO" id="GO:0000139">
    <property type="term" value="C:Golgi membrane"/>
    <property type="evidence" value="ECO:0007669"/>
    <property type="project" value="TreeGrafter"/>
</dbReference>